<keyword evidence="1" id="KW-0378">Hydrolase</keyword>
<evidence type="ECO:0000313" key="2">
    <source>
        <dbReference type="Proteomes" id="UP000886501"/>
    </source>
</evidence>
<name>A0ACB6ZES7_THEGA</name>
<evidence type="ECO:0000313" key="1">
    <source>
        <dbReference type="EMBL" id="KAF9647958.1"/>
    </source>
</evidence>
<organism evidence="1 2">
    <name type="scientific">Thelephora ganbajun</name>
    <name type="common">Ganba fungus</name>
    <dbReference type="NCBI Taxonomy" id="370292"/>
    <lineage>
        <taxon>Eukaryota</taxon>
        <taxon>Fungi</taxon>
        <taxon>Dikarya</taxon>
        <taxon>Basidiomycota</taxon>
        <taxon>Agaricomycotina</taxon>
        <taxon>Agaricomycetes</taxon>
        <taxon>Thelephorales</taxon>
        <taxon>Thelephoraceae</taxon>
        <taxon>Thelephora</taxon>
    </lineage>
</organism>
<gene>
    <name evidence="1" type="ORF">BDM02DRAFT_3116129</name>
</gene>
<dbReference type="EMBL" id="MU118022">
    <property type="protein sequence ID" value="KAF9647958.1"/>
    <property type="molecule type" value="Genomic_DNA"/>
</dbReference>
<protein>
    <submittedName>
        <fullName evidence="1">Glycoside hydrolase</fullName>
    </submittedName>
</protein>
<reference evidence="1" key="2">
    <citation type="journal article" date="2020" name="Nat. Commun.">
        <title>Large-scale genome sequencing of mycorrhizal fungi provides insights into the early evolution of symbiotic traits.</title>
        <authorList>
            <person name="Miyauchi S."/>
            <person name="Kiss E."/>
            <person name="Kuo A."/>
            <person name="Drula E."/>
            <person name="Kohler A."/>
            <person name="Sanchez-Garcia M."/>
            <person name="Morin E."/>
            <person name="Andreopoulos B."/>
            <person name="Barry K.W."/>
            <person name="Bonito G."/>
            <person name="Buee M."/>
            <person name="Carver A."/>
            <person name="Chen C."/>
            <person name="Cichocki N."/>
            <person name="Clum A."/>
            <person name="Culley D."/>
            <person name="Crous P.W."/>
            <person name="Fauchery L."/>
            <person name="Girlanda M."/>
            <person name="Hayes R.D."/>
            <person name="Keri Z."/>
            <person name="LaButti K."/>
            <person name="Lipzen A."/>
            <person name="Lombard V."/>
            <person name="Magnuson J."/>
            <person name="Maillard F."/>
            <person name="Murat C."/>
            <person name="Nolan M."/>
            <person name="Ohm R.A."/>
            <person name="Pangilinan J."/>
            <person name="Pereira M.F."/>
            <person name="Perotto S."/>
            <person name="Peter M."/>
            <person name="Pfister S."/>
            <person name="Riley R."/>
            <person name="Sitrit Y."/>
            <person name="Stielow J.B."/>
            <person name="Szollosi G."/>
            <person name="Zifcakova L."/>
            <person name="Stursova M."/>
            <person name="Spatafora J.W."/>
            <person name="Tedersoo L."/>
            <person name="Vaario L.M."/>
            <person name="Yamada A."/>
            <person name="Yan M."/>
            <person name="Wang P."/>
            <person name="Xu J."/>
            <person name="Bruns T."/>
            <person name="Baldrian P."/>
            <person name="Vilgalys R."/>
            <person name="Dunand C."/>
            <person name="Henrissat B."/>
            <person name="Grigoriev I.V."/>
            <person name="Hibbett D."/>
            <person name="Nagy L.G."/>
            <person name="Martin F.M."/>
        </authorList>
    </citation>
    <scope>NUCLEOTIDE SEQUENCE</scope>
    <source>
        <strain evidence="1">P2</strain>
    </source>
</reference>
<proteinExistence type="predicted"/>
<dbReference type="Proteomes" id="UP000886501">
    <property type="component" value="Unassembled WGS sequence"/>
</dbReference>
<keyword evidence="2" id="KW-1185">Reference proteome</keyword>
<comment type="caution">
    <text evidence="1">The sequence shown here is derived from an EMBL/GenBank/DDBJ whole genome shotgun (WGS) entry which is preliminary data.</text>
</comment>
<sequence length="475" mass="53822">MFLLPTVLSFVLRLSLLVPPATSQHCKLNRESKRSVQQPLDPSIPSPSISRITNSSSTNSISPTGTSSIKSQPSSTPFVYGRDKVRGVNLGGWFVLEPWITPSIFENTGNDAIVDEYTFGQMQNRQDALRVLENHWQTWIVEDDFRQIRAAGLNHVRIPLGYWSIPLTSKDTQFSTDVSPYIAGAWPYFRQALDWAKSHSLNVIVDIHGAPGSQNGYDNSGQRTQPPMWASNQSYVQKTVDCVTFLAKTVGDKIDILEVMNEPAGFLGDDFTRVLRQYYTDTYNTIRATVGNGTGVMFSDGFRGLDYWGNSFNVPQYQRTSMDIHMYQIFSNLELSRSLDQHIEYACNLSQSFVGFESSNIWTVVGEWSNALTDCAKWLNGRGVGARWEGKWGATSDQHFFASCQGYTGDSSTFSKDLKDQMRKYFEVQIEVGERVQGWVFWTWKVRRCCDIPLGLLSETHYRLRTRMTGVIVKE</sequence>
<accession>A0ACB6ZES7</accession>
<reference evidence="1" key="1">
    <citation type="submission" date="2019-10" db="EMBL/GenBank/DDBJ databases">
        <authorList>
            <consortium name="DOE Joint Genome Institute"/>
            <person name="Kuo A."/>
            <person name="Miyauchi S."/>
            <person name="Kiss E."/>
            <person name="Drula E."/>
            <person name="Kohler A."/>
            <person name="Sanchez-Garcia M."/>
            <person name="Andreopoulos B."/>
            <person name="Barry K.W."/>
            <person name="Bonito G."/>
            <person name="Buee M."/>
            <person name="Carver A."/>
            <person name="Chen C."/>
            <person name="Cichocki N."/>
            <person name="Clum A."/>
            <person name="Culley D."/>
            <person name="Crous P.W."/>
            <person name="Fauchery L."/>
            <person name="Girlanda M."/>
            <person name="Hayes R."/>
            <person name="Keri Z."/>
            <person name="Labutti K."/>
            <person name="Lipzen A."/>
            <person name="Lombard V."/>
            <person name="Magnuson J."/>
            <person name="Maillard F."/>
            <person name="Morin E."/>
            <person name="Murat C."/>
            <person name="Nolan M."/>
            <person name="Ohm R."/>
            <person name="Pangilinan J."/>
            <person name="Pereira M."/>
            <person name="Perotto S."/>
            <person name="Peter M."/>
            <person name="Riley R."/>
            <person name="Sitrit Y."/>
            <person name="Stielow B."/>
            <person name="Szollosi G."/>
            <person name="Zifcakova L."/>
            <person name="Stursova M."/>
            <person name="Spatafora J.W."/>
            <person name="Tedersoo L."/>
            <person name="Vaario L.-M."/>
            <person name="Yamada A."/>
            <person name="Yan M."/>
            <person name="Wang P."/>
            <person name="Xu J."/>
            <person name="Bruns T."/>
            <person name="Baldrian P."/>
            <person name="Vilgalys R."/>
            <person name="Henrissat B."/>
            <person name="Grigoriev I.V."/>
            <person name="Hibbett D."/>
            <person name="Nagy L.G."/>
            <person name="Martin F.M."/>
        </authorList>
    </citation>
    <scope>NUCLEOTIDE SEQUENCE</scope>
    <source>
        <strain evidence="1">P2</strain>
    </source>
</reference>